<evidence type="ECO:0000259" key="5">
    <source>
        <dbReference type="Pfam" id="PF21674"/>
    </source>
</evidence>
<keyword evidence="3" id="KW-0175">Coiled coil</keyword>
<comment type="similarity">
    <text evidence="1">Belongs to the CCDC22 family.</text>
</comment>
<dbReference type="InterPro" id="IPR048348">
    <property type="entry name" value="CCDC22_CC"/>
</dbReference>
<evidence type="ECO:0000259" key="4">
    <source>
        <dbReference type="Pfam" id="PF05667"/>
    </source>
</evidence>
<accession>A0A8D8UP72</accession>
<dbReference type="EMBL" id="HBUF01345401">
    <property type="protein sequence ID" value="CAG6708824.1"/>
    <property type="molecule type" value="Transcribed_RNA"/>
</dbReference>
<dbReference type="GO" id="GO:0097602">
    <property type="term" value="F:cullin family protein binding"/>
    <property type="evidence" value="ECO:0007669"/>
    <property type="project" value="TreeGrafter"/>
</dbReference>
<dbReference type="EMBL" id="HBUF01345400">
    <property type="protein sequence ID" value="CAG6708822.1"/>
    <property type="molecule type" value="Transcribed_RNA"/>
</dbReference>
<proteinExistence type="inferred from homology"/>
<dbReference type="Pfam" id="PF21674">
    <property type="entry name" value="CCDC22_N"/>
    <property type="match status" value="1"/>
</dbReference>
<evidence type="ECO:0000256" key="2">
    <source>
        <dbReference type="ARBA" id="ARBA00017553"/>
    </source>
</evidence>
<feature type="domain" description="CCDC22 coiled-coil" evidence="4">
    <location>
        <begin position="240"/>
        <end position="491"/>
    </location>
</feature>
<evidence type="ECO:0000256" key="1">
    <source>
        <dbReference type="ARBA" id="ARBA00006438"/>
    </source>
</evidence>
<dbReference type="InterPro" id="IPR008530">
    <property type="entry name" value="CCDC22"/>
</dbReference>
<evidence type="ECO:0000313" key="6">
    <source>
        <dbReference type="EMBL" id="CAG6708824.1"/>
    </source>
</evidence>
<dbReference type="PANTHER" id="PTHR15668:SF4">
    <property type="entry name" value="COILED-COIL DOMAIN-CONTAINING PROTEIN 22"/>
    <property type="match status" value="1"/>
</dbReference>
<dbReference type="GO" id="GO:2000060">
    <property type="term" value="P:positive regulation of ubiquitin-dependent protein catabolic process"/>
    <property type="evidence" value="ECO:0007669"/>
    <property type="project" value="TreeGrafter"/>
</dbReference>
<dbReference type="Pfam" id="PF05667">
    <property type="entry name" value="CCDC22_CC"/>
    <property type="match status" value="1"/>
</dbReference>
<sequence length="524" mass="60915">MEEVDKIIIFTLKGLNCDIDEDVTTIKKLTTDLFVEAVVKMIQIIDPSFQSSKVLPSSMSAKYKYCACLSDKVKSIGFQGDIGYQTFLYGNETEVRRTLMYLIERLPREQMKVATHTETKLETFRKKLSQAIAQNSNCTSSSQTNKFLSVPLETGIVKPGQSKNSMTPREWREYCIKQLPFITHQVDTNLIFPSIITLNAYNGADIREPFPIVNEDKEAMYNQTEMGNTNNNAIPRDISQSDLNKLSQNIQSEIEEFLELKREYKQLEKLKKEEEIQLNKNKKDVDLDEKINMMLPDPEDYIEKLDSKINATHEKMKLLQDQWEEVKKPYMEEKSKKSNKQSHTSEHYEQLRQLRETAQDLRREYEIRTNAFNKLNENLPKKSVNRSSYTKRILEIINNIKKQDSDIMKIITDTKQVQKDLNNVNGKIERCFTLADEMIFKDVSRDDVSRKAYKYLVTLHTDCNEIVKVVTEIGNLKKEMKNLEEQIDVLCSKNLGENLVQIQQDIEHMRGESNVLLSQIQAAK</sequence>
<dbReference type="InterPro" id="IPR048349">
    <property type="entry name" value="CCDC22_N"/>
</dbReference>
<protein>
    <recommendedName>
        <fullName evidence="2">Coiled-coil domain-containing protein 22 homolog</fullName>
    </recommendedName>
</protein>
<dbReference type="PANTHER" id="PTHR15668">
    <property type="entry name" value="JM1 PROTEIN"/>
    <property type="match status" value="1"/>
</dbReference>
<feature type="domain" description="CCDC22 N-terminal" evidence="5">
    <location>
        <begin position="1"/>
        <end position="107"/>
    </location>
</feature>
<feature type="coiled-coil region" evidence="3">
    <location>
        <begin position="243"/>
        <end position="378"/>
    </location>
</feature>
<dbReference type="AlphaFoldDB" id="A0A8D8UP72"/>
<dbReference type="EMBL" id="HBUF01345399">
    <property type="protein sequence ID" value="CAG6708820.1"/>
    <property type="molecule type" value="Transcribed_RNA"/>
</dbReference>
<reference evidence="6" key="1">
    <citation type="submission" date="2021-05" db="EMBL/GenBank/DDBJ databases">
        <authorList>
            <person name="Alioto T."/>
            <person name="Alioto T."/>
            <person name="Gomez Garrido J."/>
        </authorList>
    </citation>
    <scope>NUCLEOTIDE SEQUENCE</scope>
</reference>
<name>A0A8D8UP72_9HEMI</name>
<organism evidence="6">
    <name type="scientific">Cacopsylla melanoneura</name>
    <dbReference type="NCBI Taxonomy" id="428564"/>
    <lineage>
        <taxon>Eukaryota</taxon>
        <taxon>Metazoa</taxon>
        <taxon>Ecdysozoa</taxon>
        <taxon>Arthropoda</taxon>
        <taxon>Hexapoda</taxon>
        <taxon>Insecta</taxon>
        <taxon>Pterygota</taxon>
        <taxon>Neoptera</taxon>
        <taxon>Paraneoptera</taxon>
        <taxon>Hemiptera</taxon>
        <taxon>Sternorrhyncha</taxon>
        <taxon>Psylloidea</taxon>
        <taxon>Psyllidae</taxon>
        <taxon>Psyllinae</taxon>
        <taxon>Cacopsylla</taxon>
    </lineage>
</organism>
<evidence type="ECO:0000256" key="3">
    <source>
        <dbReference type="SAM" id="Coils"/>
    </source>
</evidence>
<feature type="coiled-coil region" evidence="3">
    <location>
        <begin position="466"/>
        <end position="493"/>
    </location>
</feature>